<evidence type="ECO:0000313" key="7">
    <source>
        <dbReference type="EMBL" id="BDD00014.1"/>
    </source>
</evidence>
<feature type="transmembrane region" description="Helical" evidence="6">
    <location>
        <begin position="345"/>
        <end position="367"/>
    </location>
</feature>
<dbReference type="InterPro" id="IPR050833">
    <property type="entry name" value="Poly_Biosynth_Transport"/>
</dbReference>
<feature type="transmembrane region" description="Helical" evidence="6">
    <location>
        <begin position="127"/>
        <end position="154"/>
    </location>
</feature>
<comment type="subcellular location">
    <subcellularLocation>
        <location evidence="1">Cell membrane</location>
        <topology evidence="1">Multi-pass membrane protein</topology>
    </subcellularLocation>
</comment>
<feature type="transmembrane region" description="Helical" evidence="6">
    <location>
        <begin position="471"/>
        <end position="491"/>
    </location>
</feature>
<evidence type="ECO:0008006" key="9">
    <source>
        <dbReference type="Google" id="ProtNLM"/>
    </source>
</evidence>
<evidence type="ECO:0000313" key="8">
    <source>
        <dbReference type="Proteomes" id="UP001354989"/>
    </source>
</evidence>
<keyword evidence="2" id="KW-1003">Cell membrane</keyword>
<sequence>MTDIRQNNRRLAKNAFAMYLRNIITLLVSLYTTRIVLDLLGVEDFGIYNVISGFVTMFSFVSGALSTATSRFLTFEIGRGNHTELRTVYQTAFTILLIIAVIVVLLLESVGGWFITHKMVIPAERLYAARIVFHFSVFTAFITLLQVPLTALIISHERMQAFALIGVSNVFVKLLTVFSLYFIPYDKLIVFSVFSMVNALLLMFLCHQYCRGRFTEYQNSLLFDRTIFYKMMSFSGWSFIGSFANITKMQGVNVLLNLFYGPAVNAARGIALQVNLALSQFTQSVSSSFSPQIIKYYSVGEKNRVLDLVCKGSIYSFVLLLFLSLPILFSTEFILSVWLKSVPKYTIWFCRLIIINSLIDVFSFYLGDVVRATGEIKRYQIAVGVIVLFNLPVSYIILSKGFSPLYTVIVSIMLSVFSLGVRCYLLKQQENRFSISEYFMKVIGKALALSLISISFLFVLTLFDLSGWEGLIKVSAGTLFIVPMVSWKLVFTGEDRQKINSLLKKKIYEKVF</sequence>
<proteinExistence type="predicted"/>
<dbReference type="RefSeq" id="WP_338397143.1">
    <property type="nucleotide sequence ID" value="NZ_AP025292.1"/>
</dbReference>
<keyword evidence="8" id="KW-1185">Reference proteome</keyword>
<evidence type="ECO:0000256" key="5">
    <source>
        <dbReference type="ARBA" id="ARBA00023136"/>
    </source>
</evidence>
<evidence type="ECO:0000256" key="6">
    <source>
        <dbReference type="SAM" id="Phobius"/>
    </source>
</evidence>
<dbReference type="EMBL" id="AP025292">
    <property type="protein sequence ID" value="BDD00014.1"/>
    <property type="molecule type" value="Genomic_DNA"/>
</dbReference>
<name>A0ABM7VGG4_9BACT</name>
<keyword evidence="5 6" id="KW-0472">Membrane</keyword>
<keyword evidence="4 6" id="KW-1133">Transmembrane helix</keyword>
<keyword evidence="3 6" id="KW-0812">Transmembrane</keyword>
<reference evidence="7 8" key="1">
    <citation type="submission" date="2021-12" db="EMBL/GenBank/DDBJ databases">
        <title>Genome sequencing of bacteria with rrn-lacking chromosome and rrn-plasmid.</title>
        <authorList>
            <person name="Anda M."/>
            <person name="Iwasaki W."/>
        </authorList>
    </citation>
    <scope>NUCLEOTIDE SEQUENCE [LARGE SCALE GENOMIC DNA]</scope>
    <source>
        <strain evidence="7 8">NBRC 101262</strain>
    </source>
</reference>
<feature type="transmembrane region" description="Helical" evidence="6">
    <location>
        <begin position="161"/>
        <end position="182"/>
    </location>
</feature>
<dbReference type="PANTHER" id="PTHR30250:SF26">
    <property type="entry name" value="PSMA PROTEIN"/>
    <property type="match status" value="1"/>
</dbReference>
<evidence type="ECO:0000256" key="1">
    <source>
        <dbReference type="ARBA" id="ARBA00004651"/>
    </source>
</evidence>
<evidence type="ECO:0000256" key="3">
    <source>
        <dbReference type="ARBA" id="ARBA00022692"/>
    </source>
</evidence>
<accession>A0ABM7VGG4</accession>
<evidence type="ECO:0000256" key="2">
    <source>
        <dbReference type="ARBA" id="ARBA00022475"/>
    </source>
</evidence>
<feature type="transmembrane region" description="Helical" evidence="6">
    <location>
        <begin position="20"/>
        <end position="40"/>
    </location>
</feature>
<organism evidence="7 8">
    <name type="scientific">Persicobacter psychrovividus</name>
    <dbReference type="NCBI Taxonomy" id="387638"/>
    <lineage>
        <taxon>Bacteria</taxon>
        <taxon>Pseudomonadati</taxon>
        <taxon>Bacteroidota</taxon>
        <taxon>Cytophagia</taxon>
        <taxon>Cytophagales</taxon>
        <taxon>Persicobacteraceae</taxon>
        <taxon>Persicobacter</taxon>
    </lineage>
</organism>
<feature type="transmembrane region" description="Helical" evidence="6">
    <location>
        <begin position="379"/>
        <end position="398"/>
    </location>
</feature>
<gene>
    <name evidence="7" type="ORF">PEPS_22940</name>
</gene>
<feature type="transmembrane region" description="Helical" evidence="6">
    <location>
        <begin position="46"/>
        <end position="66"/>
    </location>
</feature>
<evidence type="ECO:0000256" key="4">
    <source>
        <dbReference type="ARBA" id="ARBA00022989"/>
    </source>
</evidence>
<dbReference type="InterPro" id="IPR002528">
    <property type="entry name" value="MATE_fam"/>
</dbReference>
<dbReference type="Proteomes" id="UP001354989">
    <property type="component" value="Chromosome"/>
</dbReference>
<protein>
    <recommendedName>
        <fullName evidence="9">Na+-driven multidrug efflux pump</fullName>
    </recommendedName>
</protein>
<dbReference type="PANTHER" id="PTHR30250">
    <property type="entry name" value="PST FAMILY PREDICTED COLANIC ACID TRANSPORTER"/>
    <property type="match status" value="1"/>
</dbReference>
<dbReference type="Pfam" id="PF01554">
    <property type="entry name" value="MatE"/>
    <property type="match status" value="1"/>
</dbReference>
<feature type="transmembrane region" description="Helical" evidence="6">
    <location>
        <begin position="188"/>
        <end position="206"/>
    </location>
</feature>
<feature type="transmembrane region" description="Helical" evidence="6">
    <location>
        <begin position="446"/>
        <end position="465"/>
    </location>
</feature>
<feature type="transmembrane region" description="Helical" evidence="6">
    <location>
        <begin position="314"/>
        <end position="339"/>
    </location>
</feature>
<feature type="transmembrane region" description="Helical" evidence="6">
    <location>
        <begin position="404"/>
        <end position="425"/>
    </location>
</feature>
<feature type="transmembrane region" description="Helical" evidence="6">
    <location>
        <begin position="87"/>
        <end position="107"/>
    </location>
</feature>